<dbReference type="PANTHER" id="PTHR43877">
    <property type="entry name" value="AMINOALKYLPHOSPHONATE N-ACETYLTRANSFERASE-RELATED-RELATED"/>
    <property type="match status" value="1"/>
</dbReference>
<proteinExistence type="predicted"/>
<dbReference type="CDD" id="cd04301">
    <property type="entry name" value="NAT_SF"/>
    <property type="match status" value="1"/>
</dbReference>
<accession>A0A399JE39</accession>
<dbReference type="Proteomes" id="UP000265419">
    <property type="component" value="Unassembled WGS sequence"/>
</dbReference>
<dbReference type="GO" id="GO:0016747">
    <property type="term" value="F:acyltransferase activity, transferring groups other than amino-acyl groups"/>
    <property type="evidence" value="ECO:0007669"/>
    <property type="project" value="InterPro"/>
</dbReference>
<comment type="caution">
    <text evidence="4">The sequence shown here is derived from an EMBL/GenBank/DDBJ whole genome shotgun (WGS) entry which is preliminary data.</text>
</comment>
<dbReference type="AlphaFoldDB" id="A0A399JE39"/>
<evidence type="ECO:0000256" key="1">
    <source>
        <dbReference type="ARBA" id="ARBA00022679"/>
    </source>
</evidence>
<keyword evidence="1 4" id="KW-0808">Transferase</keyword>
<dbReference type="Gene3D" id="3.40.630.30">
    <property type="match status" value="1"/>
</dbReference>
<dbReference type="PROSITE" id="PS51186">
    <property type="entry name" value="GNAT"/>
    <property type="match status" value="1"/>
</dbReference>
<dbReference type="EMBL" id="QQXK01000011">
    <property type="protein sequence ID" value="RII42459.1"/>
    <property type="molecule type" value="Genomic_DNA"/>
</dbReference>
<evidence type="ECO:0000256" key="2">
    <source>
        <dbReference type="ARBA" id="ARBA00023315"/>
    </source>
</evidence>
<dbReference type="PANTHER" id="PTHR43877:SF2">
    <property type="entry name" value="AMINOALKYLPHOSPHONATE N-ACETYLTRANSFERASE-RELATED"/>
    <property type="match status" value="1"/>
</dbReference>
<keyword evidence="2" id="KW-0012">Acyltransferase</keyword>
<dbReference type="SUPFAM" id="SSF55729">
    <property type="entry name" value="Acyl-CoA N-acyltransferases (Nat)"/>
    <property type="match status" value="1"/>
</dbReference>
<dbReference type="NCBIfam" id="NF002959">
    <property type="entry name" value="PRK03624.1"/>
    <property type="match status" value="1"/>
</dbReference>
<dbReference type="InterPro" id="IPR016181">
    <property type="entry name" value="Acyl_CoA_acyltransferase"/>
</dbReference>
<dbReference type="InterPro" id="IPR050832">
    <property type="entry name" value="Bact_Acetyltransf"/>
</dbReference>
<reference evidence="4 5" key="1">
    <citation type="submission" date="2018-07" db="EMBL/GenBank/DDBJ databases">
        <title>Arthrobacter sp. nov., isolated from raw cow's milk with high bacterial count.</title>
        <authorList>
            <person name="Hahne J."/>
            <person name="Isele D."/>
            <person name="Lipski A."/>
        </authorList>
    </citation>
    <scope>NUCLEOTIDE SEQUENCE [LARGE SCALE GENOMIC DNA]</scope>
    <source>
        <strain evidence="4 5">JZ R-35</strain>
    </source>
</reference>
<dbReference type="Pfam" id="PF00583">
    <property type="entry name" value="Acetyltransf_1"/>
    <property type="match status" value="1"/>
</dbReference>
<evidence type="ECO:0000313" key="5">
    <source>
        <dbReference type="Proteomes" id="UP000265419"/>
    </source>
</evidence>
<evidence type="ECO:0000313" key="4">
    <source>
        <dbReference type="EMBL" id="RII42459.1"/>
    </source>
</evidence>
<gene>
    <name evidence="4" type="ORF">DWB68_06830</name>
</gene>
<keyword evidence="5" id="KW-1185">Reference proteome</keyword>
<evidence type="ECO:0000259" key="3">
    <source>
        <dbReference type="PROSITE" id="PS51186"/>
    </source>
</evidence>
<organism evidence="4 5">
    <name type="scientific">Galactobacter valiniphilus</name>
    <dbReference type="NCBI Taxonomy" id="2676122"/>
    <lineage>
        <taxon>Bacteria</taxon>
        <taxon>Bacillati</taxon>
        <taxon>Actinomycetota</taxon>
        <taxon>Actinomycetes</taxon>
        <taxon>Micrococcales</taxon>
        <taxon>Micrococcaceae</taxon>
        <taxon>Galactobacter</taxon>
    </lineage>
</organism>
<name>A0A399JE39_9MICC</name>
<protein>
    <submittedName>
        <fullName evidence="4">GNAT family acetyltransferase</fullName>
    </submittedName>
</protein>
<feature type="domain" description="N-acetyltransferase" evidence="3">
    <location>
        <begin position="2"/>
        <end position="147"/>
    </location>
</feature>
<dbReference type="InterPro" id="IPR000182">
    <property type="entry name" value="GNAT_dom"/>
</dbReference>
<sequence>MTGFVPLAPDHAPAAAALWEEAGLVRPWNDPRGDFLRAVQGGTSAVLGLLDGGELLATAMVGTDGHRGWVYYVAVAASRQGTGLGRAAMEAAEAWLREAGAPKVQLMVRSTNERVLGFYERLGYADQSTSVLGKFLDPELEALRRRGA</sequence>
<dbReference type="RefSeq" id="WP_119424401.1">
    <property type="nucleotide sequence ID" value="NZ_QQXK01000011.1"/>
</dbReference>